<name>A0A328FEA6_9BACT</name>
<accession>A0A328FEA6</accession>
<dbReference type="Pfam" id="PF16811">
    <property type="entry name" value="TAtT"/>
    <property type="match status" value="1"/>
</dbReference>
<dbReference type="PROSITE" id="PS51257">
    <property type="entry name" value="PROKAR_LIPOPROTEIN"/>
    <property type="match status" value="1"/>
</dbReference>
<evidence type="ECO:0000313" key="4">
    <source>
        <dbReference type="Proteomes" id="UP000293902"/>
    </source>
</evidence>
<dbReference type="EMBL" id="CP036313">
    <property type="protein sequence ID" value="QBH12777.1"/>
    <property type="molecule type" value="Genomic_DNA"/>
</dbReference>
<dbReference type="AlphaFoldDB" id="A0A328FEA6"/>
<evidence type="ECO:0000313" key="3">
    <source>
        <dbReference type="Proteomes" id="UP000248798"/>
    </source>
</evidence>
<reference evidence="2 3" key="1">
    <citation type="submission" date="2018-06" db="EMBL/GenBank/DDBJ databases">
        <title>Complete Genome Sequence of Desulfobacter hydrogenophilus (DSM3380).</title>
        <authorList>
            <person name="Marietou A."/>
            <person name="Schreiber L."/>
            <person name="Marshall I."/>
            <person name="Jorgensen B."/>
        </authorList>
    </citation>
    <scope>NUCLEOTIDE SEQUENCE [LARGE SCALE GENOMIC DNA]</scope>
    <source>
        <strain evidence="2 3">DSM 3380</strain>
    </source>
</reference>
<dbReference type="InterPro" id="IPR031823">
    <property type="entry name" value="TatT"/>
</dbReference>
<gene>
    <name evidence="2" type="ORF">DO021_05175</name>
    <name evidence="1" type="ORF">EYB58_07560</name>
</gene>
<sequence>MPSDLNKRAYKFIIFCILPLGLTLLVQGCGVKSNMMTSLSRSILNNNDLVMVESGAPAYLIMVDSLIDQDPDSPDMLSSGARLYTAYSDVFVTDRERKKKLADKALNYALNAVCFAQSNACDLKQKPFEQFSAVVNAMEKKELPYLFTLGKAWGSWITAHKDDFNALVDIARIEAIMNRVIELDETYKDGGAYLYLGTLATFLPPALGGKPELGKQYFEKAISICGGKNLMTKVVYAKLYAKMMFDRQLFDHLLNEVMETDPNIDGYTLINIYAQQQAKKLLDEADDYF</sequence>
<dbReference type="OrthoDB" id="191213at2"/>
<dbReference type="EMBL" id="QLNI01000008">
    <property type="protein sequence ID" value="RAM03014.1"/>
    <property type="molecule type" value="Genomic_DNA"/>
</dbReference>
<evidence type="ECO:0000313" key="2">
    <source>
        <dbReference type="EMBL" id="RAM03014.1"/>
    </source>
</evidence>
<protein>
    <submittedName>
        <fullName evidence="2">Uncharacterized protein</fullName>
    </submittedName>
</protein>
<organism evidence="2 3">
    <name type="scientific">Desulfobacter hydrogenophilus</name>
    <dbReference type="NCBI Taxonomy" id="2291"/>
    <lineage>
        <taxon>Bacteria</taxon>
        <taxon>Pseudomonadati</taxon>
        <taxon>Thermodesulfobacteriota</taxon>
        <taxon>Desulfobacteria</taxon>
        <taxon>Desulfobacterales</taxon>
        <taxon>Desulfobacteraceae</taxon>
        <taxon>Desulfobacter</taxon>
    </lineage>
</organism>
<dbReference type="Proteomes" id="UP000293902">
    <property type="component" value="Chromosome"/>
</dbReference>
<keyword evidence="4" id="KW-1185">Reference proteome</keyword>
<dbReference type="Gene3D" id="1.25.40.920">
    <property type="entry name" value="TRAP transporter T-component"/>
    <property type="match status" value="1"/>
</dbReference>
<dbReference type="InterPro" id="IPR038537">
    <property type="entry name" value="TatT_sf"/>
</dbReference>
<evidence type="ECO:0000313" key="1">
    <source>
        <dbReference type="EMBL" id="QBH12777.1"/>
    </source>
</evidence>
<proteinExistence type="predicted"/>
<dbReference type="RefSeq" id="WP_111954401.1">
    <property type="nucleotide sequence ID" value="NZ_CP036313.1"/>
</dbReference>
<reference evidence="1 4" key="2">
    <citation type="submission" date="2019-02" db="EMBL/GenBank/DDBJ databases">
        <title>Complete genome sequence of Desulfobacter hydrogenophilus AcRS1.</title>
        <authorList>
            <person name="Marietou A."/>
            <person name="Lund M.B."/>
            <person name="Marshall I.P.G."/>
            <person name="Schreiber L."/>
            <person name="Jorgensen B."/>
        </authorList>
    </citation>
    <scope>NUCLEOTIDE SEQUENCE [LARGE SCALE GENOMIC DNA]</scope>
    <source>
        <strain evidence="1 4">AcRS1</strain>
    </source>
</reference>
<dbReference type="Proteomes" id="UP000248798">
    <property type="component" value="Unassembled WGS sequence"/>
</dbReference>